<feature type="transmembrane region" description="Helical" evidence="1">
    <location>
        <begin position="63"/>
        <end position="83"/>
    </location>
</feature>
<feature type="transmembrane region" description="Helical" evidence="1">
    <location>
        <begin position="230"/>
        <end position="249"/>
    </location>
</feature>
<organism evidence="2 3">
    <name type="scientific">Haloferula helveola</name>
    <dbReference type="NCBI Taxonomy" id="490095"/>
    <lineage>
        <taxon>Bacteria</taxon>
        <taxon>Pseudomonadati</taxon>
        <taxon>Verrucomicrobiota</taxon>
        <taxon>Verrucomicrobiia</taxon>
        <taxon>Verrucomicrobiales</taxon>
        <taxon>Verrucomicrobiaceae</taxon>
        <taxon>Haloferula</taxon>
    </lineage>
</organism>
<feature type="transmembrane region" description="Helical" evidence="1">
    <location>
        <begin position="204"/>
        <end position="224"/>
    </location>
</feature>
<sequence length="259" mass="28560">MTERRHGGLSVGGYVLAGLLVVMLAVFVLGHVWSAGAVWNHLTGEIFSPWRNWVSDYAYRSPAWPIFVGCMYGFAIVLAAVSLKVFGRSRGAGLIAWLMTLLLGYAALKLVEVAAFPVKPPEVSIEELQSRMDESSWQRFKGEMLEIYRGLRGHASPRRGSAWETVAAFESNTGHYIGIRAGMGAMLAAIALGILLPFGARWRLGTAVCLGIAVAGAWCTRFELHGLFQRVAFLGIYLWMWLGVVTLFRRQPVSPLESR</sequence>
<feature type="transmembrane region" description="Helical" evidence="1">
    <location>
        <begin position="95"/>
        <end position="118"/>
    </location>
</feature>
<proteinExistence type="predicted"/>
<reference evidence="2 3" key="1">
    <citation type="submission" date="2021-06" db="EMBL/GenBank/DDBJ databases">
        <title>Complete genome of Haloferula helveola possessing various polysaccharide degrading enzymes.</title>
        <authorList>
            <person name="Takami H."/>
            <person name="Huang C."/>
            <person name="Hamasaki K."/>
        </authorList>
    </citation>
    <scope>NUCLEOTIDE SEQUENCE [LARGE SCALE GENOMIC DNA]</scope>
    <source>
        <strain evidence="2 3">CN-1</strain>
    </source>
</reference>
<protein>
    <submittedName>
        <fullName evidence="2">Uncharacterized protein</fullName>
    </submittedName>
</protein>
<feature type="transmembrane region" description="Helical" evidence="1">
    <location>
        <begin position="177"/>
        <end position="197"/>
    </location>
</feature>
<accession>A0ABN6H0V7</accession>
<keyword evidence="1" id="KW-0472">Membrane</keyword>
<dbReference type="RefSeq" id="WP_338689249.1">
    <property type="nucleotide sequence ID" value="NZ_AP024702.1"/>
</dbReference>
<evidence type="ECO:0000256" key="1">
    <source>
        <dbReference type="SAM" id="Phobius"/>
    </source>
</evidence>
<evidence type="ECO:0000313" key="2">
    <source>
        <dbReference type="EMBL" id="BCX47187.1"/>
    </source>
</evidence>
<name>A0ABN6H0V7_9BACT</name>
<keyword evidence="3" id="KW-1185">Reference proteome</keyword>
<keyword evidence="1" id="KW-1133">Transmembrane helix</keyword>
<dbReference type="Proteomes" id="UP001374893">
    <property type="component" value="Chromosome"/>
</dbReference>
<feature type="transmembrane region" description="Helical" evidence="1">
    <location>
        <begin position="12"/>
        <end position="33"/>
    </location>
</feature>
<gene>
    <name evidence="2" type="ORF">HAHE_10950</name>
</gene>
<evidence type="ECO:0000313" key="3">
    <source>
        <dbReference type="Proteomes" id="UP001374893"/>
    </source>
</evidence>
<keyword evidence="1" id="KW-0812">Transmembrane</keyword>
<dbReference type="EMBL" id="AP024702">
    <property type="protein sequence ID" value="BCX47187.1"/>
    <property type="molecule type" value="Genomic_DNA"/>
</dbReference>